<dbReference type="EMBL" id="JNSL01000003">
    <property type="protein sequence ID" value="KGA21654.1"/>
    <property type="molecule type" value="Genomic_DNA"/>
</dbReference>
<gene>
    <name evidence="1" type="ORF">GM51_1170</name>
</gene>
<protein>
    <submittedName>
        <fullName evidence="1">Uncharacterized protein</fullName>
    </submittedName>
</protein>
<dbReference type="AlphaFoldDB" id="A0A094QH44"/>
<comment type="caution">
    <text evidence="1">The sequence shown here is derived from an EMBL/GenBank/DDBJ whole genome shotgun (WGS) entry which is preliminary data.</text>
</comment>
<accession>A0A094QH44</accession>
<name>A0A094QH44_9ZZZZ</name>
<evidence type="ECO:0000313" key="1">
    <source>
        <dbReference type="EMBL" id="KGA21654.1"/>
    </source>
</evidence>
<reference evidence="1" key="1">
    <citation type="submission" date="2014-06" db="EMBL/GenBank/DDBJ databases">
        <title>Key roles for freshwater Actinobacteria revealed by deep metagenomic sequencing.</title>
        <authorList>
            <person name="Ghai R."/>
            <person name="Mizuno C.M."/>
            <person name="Picazo A."/>
            <person name="Camacho A."/>
            <person name="Rodriguez-Valera F."/>
        </authorList>
    </citation>
    <scope>NUCLEOTIDE SEQUENCE</scope>
</reference>
<sequence>MPSGRRRSELLTAWFRYGDVVAYSTNEGFRYGDVVAYSTNEGFRYGDVAAYSTSEVAV</sequence>
<organism evidence="1">
    <name type="scientific">freshwater metagenome</name>
    <dbReference type="NCBI Taxonomy" id="449393"/>
    <lineage>
        <taxon>unclassified sequences</taxon>
        <taxon>metagenomes</taxon>
        <taxon>ecological metagenomes</taxon>
    </lineage>
</organism>
<proteinExistence type="predicted"/>